<feature type="chain" id="PRO_5047024309" description="Secreted protein" evidence="3">
    <location>
        <begin position="22"/>
        <end position="170"/>
    </location>
</feature>
<name>A0ABU8AVJ0_9ACTN</name>
<dbReference type="PROSITE" id="PS51257">
    <property type="entry name" value="PROKAR_LIPOPROTEIN"/>
    <property type="match status" value="1"/>
</dbReference>
<gene>
    <name evidence="4" type="ORF">QBA35_28895</name>
</gene>
<evidence type="ECO:0000256" key="2">
    <source>
        <dbReference type="SAM" id="MobiDB-lite"/>
    </source>
</evidence>
<sequence length="170" mass="17993">MRRTTLLTSVLAAGLLLTACTGDSDSASKPSATPEKAVTPTVEETVISGQDAAEEAADEAEKEFEKSLKDLKDALGETIGIQEGTYEVTNSPPDYDDPAEALDDEYIVPGTYTTKGPADPSSECYWARMDDASGQSIVANDLTAGRALVELKEGDFFKTSGCKPWTGSVD</sequence>
<organism evidence="4 5">
    <name type="scientific">Streptomyces bottropensis</name>
    <dbReference type="NCBI Taxonomy" id="42235"/>
    <lineage>
        <taxon>Bacteria</taxon>
        <taxon>Bacillati</taxon>
        <taxon>Actinomycetota</taxon>
        <taxon>Actinomycetes</taxon>
        <taxon>Kitasatosporales</taxon>
        <taxon>Streptomycetaceae</taxon>
        <taxon>Streptomyces</taxon>
    </lineage>
</organism>
<evidence type="ECO:0000256" key="3">
    <source>
        <dbReference type="SAM" id="SignalP"/>
    </source>
</evidence>
<keyword evidence="5" id="KW-1185">Reference proteome</keyword>
<dbReference type="EMBL" id="JARULZ010000002">
    <property type="protein sequence ID" value="MEH0637296.1"/>
    <property type="molecule type" value="Genomic_DNA"/>
</dbReference>
<feature type="signal peptide" evidence="3">
    <location>
        <begin position="1"/>
        <end position="21"/>
    </location>
</feature>
<evidence type="ECO:0000256" key="1">
    <source>
        <dbReference type="SAM" id="Coils"/>
    </source>
</evidence>
<proteinExistence type="predicted"/>
<keyword evidence="3" id="KW-0732">Signal</keyword>
<comment type="caution">
    <text evidence="4">The sequence shown here is derived from an EMBL/GenBank/DDBJ whole genome shotgun (WGS) entry which is preliminary data.</text>
</comment>
<reference evidence="4" key="1">
    <citation type="submission" date="2023-04" db="EMBL/GenBank/DDBJ databases">
        <title>Genomic diversity of scab-causing Streptomyces spp. in the province of Quebec, Canada.</title>
        <authorList>
            <person name="Biessy A."/>
            <person name="Cadieux M."/>
            <person name="Ciotola M."/>
            <person name="Filion M."/>
        </authorList>
    </citation>
    <scope>NUCLEOTIDE SEQUENCE</scope>
    <source>
        <strain evidence="4">B21-115</strain>
    </source>
</reference>
<dbReference type="Proteomes" id="UP001310290">
    <property type="component" value="Unassembled WGS sequence"/>
</dbReference>
<evidence type="ECO:0000313" key="4">
    <source>
        <dbReference type="EMBL" id="MEH0637296.1"/>
    </source>
</evidence>
<dbReference type="RefSeq" id="WP_334660272.1">
    <property type="nucleotide sequence ID" value="NZ_JARULZ010000002.1"/>
</dbReference>
<protein>
    <recommendedName>
        <fullName evidence="6">Secreted protein</fullName>
    </recommendedName>
</protein>
<keyword evidence="1" id="KW-0175">Coiled coil</keyword>
<evidence type="ECO:0000313" key="5">
    <source>
        <dbReference type="Proteomes" id="UP001310290"/>
    </source>
</evidence>
<feature type="coiled-coil region" evidence="1">
    <location>
        <begin position="50"/>
        <end position="77"/>
    </location>
</feature>
<evidence type="ECO:0008006" key="6">
    <source>
        <dbReference type="Google" id="ProtNLM"/>
    </source>
</evidence>
<accession>A0ABU8AVJ0</accession>
<feature type="region of interest" description="Disordered" evidence="2">
    <location>
        <begin position="21"/>
        <end position="41"/>
    </location>
</feature>